<reference evidence="2 3" key="1">
    <citation type="submission" date="2016-03" db="EMBL/GenBank/DDBJ databases">
        <title>Comparative genomics of the ectomycorrhizal sister species Rhizopogon vinicolor and Rhizopogon vesiculosus (Basidiomycota: Boletales) reveals a divergence of the mating type B locus.</title>
        <authorList>
            <person name="Mujic A.B."/>
            <person name="Kuo A."/>
            <person name="Tritt A."/>
            <person name="Lipzen A."/>
            <person name="Chen C."/>
            <person name="Johnson J."/>
            <person name="Sharma A."/>
            <person name="Barry K."/>
            <person name="Grigoriev I.V."/>
            <person name="Spatafora J.W."/>
        </authorList>
    </citation>
    <scope>NUCLEOTIDE SEQUENCE [LARGE SCALE GENOMIC DNA]</scope>
    <source>
        <strain evidence="2 3">AM-OR11-056</strain>
    </source>
</reference>
<feature type="region of interest" description="Disordered" evidence="1">
    <location>
        <begin position="113"/>
        <end position="187"/>
    </location>
</feature>
<keyword evidence="3" id="KW-1185">Reference proteome</keyword>
<sequence>MSKSTQPPHVSLHLPPGLSSFGDVCVESDTTSGSSTAESEEEYTLTGFGEEQTQPSEPRPFKRLRLKVKRTPFPTKRIGIRDGSSSPLTPTSPISPSVYIDALNKRFAAYREQLDAIESDTPDPAEPTSSESGECLSPTSSTSSDSYKPGQSVIVKAVPSVAESPEQPKGWKKLPPRLPIPKWDVED</sequence>
<feature type="compositionally biased region" description="Low complexity" evidence="1">
    <location>
        <begin position="27"/>
        <end position="37"/>
    </location>
</feature>
<feature type="region of interest" description="Disordered" evidence="1">
    <location>
        <begin position="1"/>
        <end position="96"/>
    </location>
</feature>
<dbReference type="EMBL" id="LVVM01003876">
    <property type="protein sequence ID" value="OJA14138.1"/>
    <property type="molecule type" value="Genomic_DNA"/>
</dbReference>
<feature type="compositionally biased region" description="Low complexity" evidence="1">
    <location>
        <begin position="84"/>
        <end position="96"/>
    </location>
</feature>
<accession>A0A1J8QXA9</accession>
<evidence type="ECO:0000313" key="2">
    <source>
        <dbReference type="EMBL" id="OJA14138.1"/>
    </source>
</evidence>
<dbReference type="Proteomes" id="UP000183567">
    <property type="component" value="Unassembled WGS sequence"/>
</dbReference>
<comment type="caution">
    <text evidence="2">The sequence shown here is derived from an EMBL/GenBank/DDBJ whole genome shotgun (WGS) entry which is preliminary data.</text>
</comment>
<dbReference type="AlphaFoldDB" id="A0A1J8QXA9"/>
<evidence type="ECO:0000313" key="3">
    <source>
        <dbReference type="Proteomes" id="UP000183567"/>
    </source>
</evidence>
<name>A0A1J8QXA9_9AGAM</name>
<organism evidence="2 3">
    <name type="scientific">Rhizopogon vesiculosus</name>
    <dbReference type="NCBI Taxonomy" id="180088"/>
    <lineage>
        <taxon>Eukaryota</taxon>
        <taxon>Fungi</taxon>
        <taxon>Dikarya</taxon>
        <taxon>Basidiomycota</taxon>
        <taxon>Agaricomycotina</taxon>
        <taxon>Agaricomycetes</taxon>
        <taxon>Agaricomycetidae</taxon>
        <taxon>Boletales</taxon>
        <taxon>Suillineae</taxon>
        <taxon>Rhizopogonaceae</taxon>
        <taxon>Rhizopogon</taxon>
    </lineage>
</organism>
<evidence type="ECO:0000256" key="1">
    <source>
        <dbReference type="SAM" id="MobiDB-lite"/>
    </source>
</evidence>
<proteinExistence type="predicted"/>
<dbReference type="OrthoDB" id="2693568at2759"/>
<feature type="compositionally biased region" description="Basic residues" evidence="1">
    <location>
        <begin position="61"/>
        <end position="70"/>
    </location>
</feature>
<protein>
    <submittedName>
        <fullName evidence="2">Uncharacterized protein</fullName>
    </submittedName>
</protein>
<gene>
    <name evidence="2" type="ORF">AZE42_06719</name>
</gene>
<feature type="compositionally biased region" description="Low complexity" evidence="1">
    <location>
        <begin position="137"/>
        <end position="146"/>
    </location>
</feature>